<organism evidence="1 2">
    <name type="scientific">Marinisporobacter balticus</name>
    <dbReference type="NCBI Taxonomy" id="2018667"/>
    <lineage>
        <taxon>Bacteria</taxon>
        <taxon>Bacillati</taxon>
        <taxon>Bacillota</taxon>
        <taxon>Clostridia</taxon>
        <taxon>Peptostreptococcales</taxon>
        <taxon>Thermotaleaceae</taxon>
        <taxon>Marinisporobacter</taxon>
    </lineage>
</organism>
<evidence type="ECO:0000313" key="2">
    <source>
        <dbReference type="Proteomes" id="UP000294919"/>
    </source>
</evidence>
<dbReference type="SUPFAM" id="SSF160515">
    <property type="entry name" value="YueI-like"/>
    <property type="match status" value="1"/>
</dbReference>
<dbReference type="InterPro" id="IPR012543">
    <property type="entry name" value="DUF1694"/>
</dbReference>
<dbReference type="AlphaFoldDB" id="A0A4R2KXQ1"/>
<proteinExistence type="predicted"/>
<evidence type="ECO:0000313" key="1">
    <source>
        <dbReference type="EMBL" id="TCO78804.1"/>
    </source>
</evidence>
<dbReference type="Pfam" id="PF07997">
    <property type="entry name" value="DUF1694"/>
    <property type="match status" value="1"/>
</dbReference>
<dbReference type="EMBL" id="SLWV01000004">
    <property type="protein sequence ID" value="TCO78804.1"/>
    <property type="molecule type" value="Genomic_DNA"/>
</dbReference>
<gene>
    <name evidence="1" type="ORF">EV214_104191</name>
</gene>
<sequence>MNQKSELEKYTEYGLSGSPQIKADEKRYWLGEFRERVIFALTYEQINRKEAVKIVEEKCKDHSVKKIIIEQDVQDVIAEKFMDVANKYQKDYKMIDTQNKKGEIALVLVSNEAVDEKEIVMDEIPMLPEAFYHSKNKKLCKKHMEILQEKAHFFIDEFEEITLLDKMMGIKCGVCEHMKES</sequence>
<dbReference type="Proteomes" id="UP000294919">
    <property type="component" value="Unassembled WGS sequence"/>
</dbReference>
<dbReference type="InterPro" id="IPR029064">
    <property type="entry name" value="Ribosomal_eL30-like_sf"/>
</dbReference>
<keyword evidence="2" id="KW-1185">Reference proteome</keyword>
<name>A0A4R2KXQ1_9FIRM</name>
<dbReference type="OrthoDB" id="95278at2"/>
<comment type="caution">
    <text evidence="1">The sequence shown here is derived from an EMBL/GenBank/DDBJ whole genome shotgun (WGS) entry which is preliminary data.</text>
</comment>
<dbReference type="RefSeq" id="WP_132243394.1">
    <property type="nucleotide sequence ID" value="NZ_SLWV01000004.1"/>
</dbReference>
<dbReference type="Gene3D" id="3.30.1330.30">
    <property type="match status" value="1"/>
</dbReference>
<reference evidence="1 2" key="1">
    <citation type="submission" date="2019-03" db="EMBL/GenBank/DDBJ databases">
        <title>Genomic Encyclopedia of Type Strains, Phase IV (KMG-IV): sequencing the most valuable type-strain genomes for metagenomic binning, comparative biology and taxonomic classification.</title>
        <authorList>
            <person name="Goeker M."/>
        </authorList>
    </citation>
    <scope>NUCLEOTIDE SEQUENCE [LARGE SCALE GENOMIC DNA]</scope>
    <source>
        <strain evidence="1 2">DSM 102940</strain>
    </source>
</reference>
<accession>A0A4R2KXQ1</accession>
<protein>
    <submittedName>
        <fullName evidence="1">Uncharacterized protein YueI</fullName>
    </submittedName>
</protein>